<evidence type="ECO:0000256" key="3">
    <source>
        <dbReference type="ARBA" id="ARBA00023163"/>
    </source>
</evidence>
<dbReference type="Proteomes" id="UP000185221">
    <property type="component" value="Unassembled WGS sequence"/>
</dbReference>
<keyword evidence="3" id="KW-0804">Transcription</keyword>
<keyword evidence="2 5" id="KW-0238">DNA-binding</keyword>
<dbReference type="RefSeq" id="WP_074225760.1">
    <property type="nucleotide sequence ID" value="NZ_FSRC01000002.1"/>
</dbReference>
<dbReference type="SUPFAM" id="SSF46689">
    <property type="entry name" value="Homeodomain-like"/>
    <property type="match status" value="1"/>
</dbReference>
<dbReference type="Pfam" id="PF12833">
    <property type="entry name" value="HTH_18"/>
    <property type="match status" value="1"/>
</dbReference>
<organism evidence="5 6">
    <name type="scientific">Algoriphagus halophilus</name>
    <dbReference type="NCBI Taxonomy" id="226505"/>
    <lineage>
        <taxon>Bacteria</taxon>
        <taxon>Pseudomonadati</taxon>
        <taxon>Bacteroidota</taxon>
        <taxon>Cytophagia</taxon>
        <taxon>Cytophagales</taxon>
        <taxon>Cyclobacteriaceae</taxon>
        <taxon>Algoriphagus</taxon>
    </lineage>
</organism>
<name>A0A1N6G557_9BACT</name>
<dbReference type="PANTHER" id="PTHR43280">
    <property type="entry name" value="ARAC-FAMILY TRANSCRIPTIONAL REGULATOR"/>
    <property type="match status" value="1"/>
</dbReference>
<dbReference type="Gene3D" id="3.30.70.3090">
    <property type="entry name" value="ORF SCO4226, nickel-binding ferredoxin-like monomer"/>
    <property type="match status" value="1"/>
</dbReference>
<dbReference type="InterPro" id="IPR025336">
    <property type="entry name" value="SCO4226-like"/>
</dbReference>
<dbReference type="STRING" id="226505.SAMN05444394_2977"/>
<dbReference type="PROSITE" id="PS00041">
    <property type="entry name" value="HTH_ARAC_FAMILY_1"/>
    <property type="match status" value="1"/>
</dbReference>
<dbReference type="GO" id="GO:0043565">
    <property type="term" value="F:sequence-specific DNA binding"/>
    <property type="evidence" value="ECO:0007669"/>
    <property type="project" value="InterPro"/>
</dbReference>
<protein>
    <submittedName>
        <fullName evidence="5">AraC-type DNA-binding protein</fullName>
    </submittedName>
</protein>
<dbReference type="Gene3D" id="1.10.10.60">
    <property type="entry name" value="Homeodomain-like"/>
    <property type="match status" value="1"/>
</dbReference>
<dbReference type="SMART" id="SM00342">
    <property type="entry name" value="HTH_ARAC"/>
    <property type="match status" value="1"/>
</dbReference>
<dbReference type="InterPro" id="IPR042557">
    <property type="entry name" value="SCO4226"/>
</dbReference>
<gene>
    <name evidence="5" type="ORF">SAMN05444394_2977</name>
</gene>
<dbReference type="InterPro" id="IPR018062">
    <property type="entry name" value="HTH_AraC-typ_CS"/>
</dbReference>
<dbReference type="PRINTS" id="PR00032">
    <property type="entry name" value="HTHARAC"/>
</dbReference>
<reference evidence="6" key="1">
    <citation type="submission" date="2016-11" db="EMBL/GenBank/DDBJ databases">
        <authorList>
            <person name="Varghese N."/>
            <person name="Submissions S."/>
        </authorList>
    </citation>
    <scope>NUCLEOTIDE SEQUENCE [LARGE SCALE GENOMIC DNA]</scope>
    <source>
        <strain evidence="6">DSM 15292</strain>
    </source>
</reference>
<dbReference type="AlphaFoldDB" id="A0A1N6G557"/>
<evidence type="ECO:0000259" key="4">
    <source>
        <dbReference type="PROSITE" id="PS01124"/>
    </source>
</evidence>
<keyword evidence="1" id="KW-0805">Transcription regulation</keyword>
<dbReference type="InterPro" id="IPR009057">
    <property type="entry name" value="Homeodomain-like_sf"/>
</dbReference>
<evidence type="ECO:0000313" key="6">
    <source>
        <dbReference type="Proteomes" id="UP000185221"/>
    </source>
</evidence>
<dbReference type="PANTHER" id="PTHR43280:SF2">
    <property type="entry name" value="HTH-TYPE TRANSCRIPTIONAL REGULATOR EXSA"/>
    <property type="match status" value="1"/>
</dbReference>
<dbReference type="Pfam" id="PF14026">
    <property type="entry name" value="SCO4226-like"/>
    <property type="match status" value="1"/>
</dbReference>
<dbReference type="OrthoDB" id="135231at2"/>
<sequence length="364" mass="41734">MPIYMDRHDISADVTAENVADLHKEDLKIQAKFNCKGLTYWFDESKKIAFCLIEAPNKDAIHKMHQHAHGEVPNQIIEVDPHLVESFLGRIKDPFQSSPNTQELINESAQRVIMCLRFEPLQLRDLTVLKWKSILQSFLNVLKEKLNKYEGSIGNKVGSQFLLSFKDLQDAISYGQELVKHLKIGKPLLNIKIGLSTGMPLSDGNDLFEHVISKSIALSYFKTNGIILSDSYLINQKGLQKNMPINLSKEDLKILYHLLEFVKKEWQNPQVKVEDFGHTLGLSKTLMYRNMIRLTGKSPNNFLRKYRLDQALDQLTMQEKSLTEIAFESGFNSGTYFSKCFRKQFGTLPSSYLKTFSDPEPNVQ</sequence>
<accession>A0A1N6G557</accession>
<proteinExistence type="predicted"/>
<feature type="domain" description="HTH araC/xylS-type" evidence="4">
    <location>
        <begin position="256"/>
        <end position="355"/>
    </location>
</feature>
<dbReference type="InterPro" id="IPR020449">
    <property type="entry name" value="Tscrpt_reg_AraC-type_HTH"/>
</dbReference>
<dbReference type="PROSITE" id="PS01124">
    <property type="entry name" value="HTH_ARAC_FAMILY_2"/>
    <property type="match status" value="1"/>
</dbReference>
<evidence type="ECO:0000256" key="1">
    <source>
        <dbReference type="ARBA" id="ARBA00023015"/>
    </source>
</evidence>
<evidence type="ECO:0000313" key="5">
    <source>
        <dbReference type="EMBL" id="SIO02653.1"/>
    </source>
</evidence>
<dbReference type="EMBL" id="FSRC01000002">
    <property type="protein sequence ID" value="SIO02653.1"/>
    <property type="molecule type" value="Genomic_DNA"/>
</dbReference>
<evidence type="ECO:0000256" key="2">
    <source>
        <dbReference type="ARBA" id="ARBA00023125"/>
    </source>
</evidence>
<keyword evidence="6" id="KW-1185">Reference proteome</keyword>
<dbReference type="InterPro" id="IPR018060">
    <property type="entry name" value="HTH_AraC"/>
</dbReference>
<dbReference type="GO" id="GO:0003700">
    <property type="term" value="F:DNA-binding transcription factor activity"/>
    <property type="evidence" value="ECO:0007669"/>
    <property type="project" value="InterPro"/>
</dbReference>